<accession>A0ACC6RHC1</accession>
<organism evidence="1 2">
    <name type="scientific">Paraburkholderia unamae</name>
    <dbReference type="NCBI Taxonomy" id="219649"/>
    <lineage>
        <taxon>Bacteria</taxon>
        <taxon>Pseudomonadati</taxon>
        <taxon>Pseudomonadota</taxon>
        <taxon>Betaproteobacteria</taxon>
        <taxon>Burkholderiales</taxon>
        <taxon>Burkholderiaceae</taxon>
        <taxon>Paraburkholderia</taxon>
    </lineage>
</organism>
<comment type="caution">
    <text evidence="1">The sequence shown here is derived from an EMBL/GenBank/DDBJ whole genome shotgun (WGS) entry which is preliminary data.</text>
</comment>
<name>A0ACC6RHC1_9BURK</name>
<dbReference type="Proteomes" id="UP001392318">
    <property type="component" value="Unassembled WGS sequence"/>
</dbReference>
<keyword evidence="2" id="KW-1185">Reference proteome</keyword>
<sequence>MTLEVNLVAQAGVYDLEAKAICGNTMVTGFTSAGTTQATAAPLPLADYVVVATNAAGAGVSLPNPGAAEINILNMSANALLVYPPVGGNVNQAAVNTGFSVAAGKNAQFQSPDGTNWFATHST</sequence>
<evidence type="ECO:0000313" key="2">
    <source>
        <dbReference type="Proteomes" id="UP001392318"/>
    </source>
</evidence>
<proteinExistence type="predicted"/>
<evidence type="ECO:0000313" key="1">
    <source>
        <dbReference type="EMBL" id="MEM5400859.1"/>
    </source>
</evidence>
<dbReference type="EMBL" id="JAYMRU010000007">
    <property type="protein sequence ID" value="MEM5400859.1"/>
    <property type="molecule type" value="Genomic_DNA"/>
</dbReference>
<gene>
    <name evidence="1" type="ORF">VSR83_12275</name>
</gene>
<protein>
    <submittedName>
        <fullName evidence="1">Uncharacterized protein</fullName>
    </submittedName>
</protein>
<reference evidence="1" key="1">
    <citation type="submission" date="2024-01" db="EMBL/GenBank/DDBJ databases">
        <title>The diversity of rhizobia nodulating Mimosa spp. in eleven states of Brazil covering several biomes is determined by host plant, location, and edaphic factors.</title>
        <authorList>
            <person name="Rouws L."/>
            <person name="Barauna A."/>
            <person name="Beukes C."/>
            <person name="De Faria S.M."/>
            <person name="Gross E."/>
            <person name="Dos Reis Junior F.B."/>
            <person name="Simon M."/>
            <person name="Maluk M."/>
            <person name="Odee D.W."/>
            <person name="Kenicer G."/>
            <person name="Young J.P.W."/>
            <person name="Reis V.M."/>
            <person name="Zilli J."/>
            <person name="James E.K."/>
        </authorList>
    </citation>
    <scope>NUCLEOTIDE SEQUENCE</scope>
    <source>
        <strain evidence="1">JPY452</strain>
    </source>
</reference>